<name>A0ABD3B018_9GENT</name>
<protein>
    <recommendedName>
        <fullName evidence="4">Protein PAIR1</fullName>
    </recommendedName>
</protein>
<dbReference type="PANTHER" id="PTHR37695:SF1">
    <property type="entry name" value="RECOMBINATION INITIATION DEFECTS 3-RELATED"/>
    <property type="match status" value="1"/>
</dbReference>
<accession>A0ABD3B018</accession>
<sequence>MKLKINKATDLSSISVLPPHSRRPTGAESSIFGKSQAASASASQFRSQASQQSAFSQGASSQHALFSQISQNSLDDVLTNDQRLSSQERETSARRTSCLAPISYPRDESQMQLSRSSANLMRKWSIPEYKCQISEELEHRIGMMENSLSRFGMMLDSIQSDIMQVNKGTKELLLEVESIRQKMVVHDDLLQLMNKGQEDIKSSCDGGFKALSGQFSQSILRESSREISSTLSAFPEKIETTMLKFQKDMVKTFTKEIQALACKLPVSNQKRATPVLHPSKGVNHLATFQEMQSLKSTQLHSKVHQDALVPIPETGGWKSVKHEEAILKDRNLNKSFHQKGISSIQLERKCKVVVESDEDTDGGFFCLLKETETGNYSIEEARQETERILRKARRKKRKHSNPIVID</sequence>
<dbReference type="Proteomes" id="UP001630127">
    <property type="component" value="Unassembled WGS sequence"/>
</dbReference>
<gene>
    <name evidence="2" type="ORF">ACH5RR_000180</name>
</gene>
<reference evidence="2 3" key="1">
    <citation type="submission" date="2024-11" db="EMBL/GenBank/DDBJ databases">
        <title>A near-complete genome assembly of Cinchona calisaya.</title>
        <authorList>
            <person name="Lian D.C."/>
            <person name="Zhao X.W."/>
            <person name="Wei L."/>
        </authorList>
    </citation>
    <scope>NUCLEOTIDE SEQUENCE [LARGE SCALE GENOMIC DNA]</scope>
    <source>
        <tissue evidence="2">Nenye</tissue>
    </source>
</reference>
<evidence type="ECO:0008006" key="4">
    <source>
        <dbReference type="Google" id="ProtNLM"/>
    </source>
</evidence>
<evidence type="ECO:0000256" key="1">
    <source>
        <dbReference type="SAM" id="MobiDB-lite"/>
    </source>
</evidence>
<dbReference type="PANTHER" id="PTHR37695">
    <property type="entry name" value="RECOMBINATION INITIATION DEFECTS 3-RELATED"/>
    <property type="match status" value="1"/>
</dbReference>
<evidence type="ECO:0000313" key="3">
    <source>
        <dbReference type="Proteomes" id="UP001630127"/>
    </source>
</evidence>
<dbReference type="InterPro" id="IPR034546">
    <property type="entry name" value="PAIR1"/>
</dbReference>
<dbReference type="EMBL" id="JBJUIK010000001">
    <property type="protein sequence ID" value="KAL3536814.1"/>
    <property type="molecule type" value="Genomic_DNA"/>
</dbReference>
<dbReference type="AlphaFoldDB" id="A0ABD3B018"/>
<comment type="caution">
    <text evidence="2">The sequence shown here is derived from an EMBL/GenBank/DDBJ whole genome shotgun (WGS) entry which is preliminary data.</text>
</comment>
<evidence type="ECO:0000313" key="2">
    <source>
        <dbReference type="EMBL" id="KAL3536814.1"/>
    </source>
</evidence>
<organism evidence="2 3">
    <name type="scientific">Cinchona calisaya</name>
    <dbReference type="NCBI Taxonomy" id="153742"/>
    <lineage>
        <taxon>Eukaryota</taxon>
        <taxon>Viridiplantae</taxon>
        <taxon>Streptophyta</taxon>
        <taxon>Embryophyta</taxon>
        <taxon>Tracheophyta</taxon>
        <taxon>Spermatophyta</taxon>
        <taxon>Magnoliopsida</taxon>
        <taxon>eudicotyledons</taxon>
        <taxon>Gunneridae</taxon>
        <taxon>Pentapetalae</taxon>
        <taxon>asterids</taxon>
        <taxon>lamiids</taxon>
        <taxon>Gentianales</taxon>
        <taxon>Rubiaceae</taxon>
        <taxon>Cinchonoideae</taxon>
        <taxon>Cinchoneae</taxon>
        <taxon>Cinchona</taxon>
    </lineage>
</organism>
<feature type="region of interest" description="Disordered" evidence="1">
    <location>
        <begin position="1"/>
        <end position="34"/>
    </location>
</feature>
<keyword evidence="3" id="KW-1185">Reference proteome</keyword>
<proteinExistence type="predicted"/>